<comment type="caution">
    <text evidence="1">The sequence shown here is derived from an EMBL/GenBank/DDBJ whole genome shotgun (WGS) entry which is preliminary data.</text>
</comment>
<reference evidence="1 2" key="1">
    <citation type="submission" date="2017-02" db="EMBL/GenBank/DDBJ databases">
        <title>Draft genome sequence of Moraxella pluranimalium CCUG 54913T type strain.</title>
        <authorList>
            <person name="Salva-Serra F."/>
            <person name="Engstrom-Jakobsson H."/>
            <person name="Thorell K."/>
            <person name="Jaen-Luchoro D."/>
            <person name="Gonzales-Siles L."/>
            <person name="Karlsson R."/>
            <person name="Yazdan S."/>
            <person name="Boulund F."/>
            <person name="Johnning A."/>
            <person name="Engstrand L."/>
            <person name="Kristiansson E."/>
            <person name="Moore E."/>
        </authorList>
    </citation>
    <scope>NUCLEOTIDE SEQUENCE [LARGE SCALE GENOMIC DNA]</scope>
    <source>
        <strain evidence="1 2">CCUG 54913</strain>
    </source>
</reference>
<dbReference type="EMBL" id="MUYU01000019">
    <property type="protein sequence ID" value="OOS23126.1"/>
    <property type="molecule type" value="Genomic_DNA"/>
</dbReference>
<dbReference type="Proteomes" id="UP000189800">
    <property type="component" value="Unassembled WGS sequence"/>
</dbReference>
<dbReference type="RefSeq" id="WP_078254617.1">
    <property type="nucleotide sequence ID" value="NZ_MUYU01000019.1"/>
</dbReference>
<keyword evidence="2" id="KW-1185">Reference proteome</keyword>
<dbReference type="Pfam" id="PF11227">
    <property type="entry name" value="DUF3025"/>
    <property type="match status" value="1"/>
</dbReference>
<sequence length="287" mass="32147">MATASFADAFATIDQACPWLAPFARMHQAFGMDGKVPLSAWLNEYFKENHLSLASHTGRALSFTDQSDLPHGVAYERYIGETGKIPTRDNLHDWFGACIWASFPKSKAMLNFHHLKHLGDDATGNGRNRVRDAITVFDENGIILAVSDDAIGAAIAERLCQFDWMGSLVAPRQFWHQPNTDERADVHAQAVIFGHALLEQLIHPRKNLCGHTLIVPVDGSFFKMSFAERLTVLDERVAAQLNHWLSNPATTPRDLQPLPVLGVPYFWDGQDADFYQDTSVFRSGRRT</sequence>
<accession>A0A1T0CLA7</accession>
<evidence type="ECO:0000313" key="2">
    <source>
        <dbReference type="Proteomes" id="UP000189800"/>
    </source>
</evidence>
<dbReference type="InterPro" id="IPR021390">
    <property type="entry name" value="DUF3025"/>
</dbReference>
<gene>
    <name evidence="1" type="ORF">B0680_08170</name>
</gene>
<name>A0A1T0CLA7_9GAMM</name>
<dbReference type="OrthoDB" id="5292474at2"/>
<evidence type="ECO:0008006" key="3">
    <source>
        <dbReference type="Google" id="ProtNLM"/>
    </source>
</evidence>
<dbReference type="AlphaFoldDB" id="A0A1T0CLA7"/>
<dbReference type="STRING" id="470453.B0680_08170"/>
<organism evidence="1 2">
    <name type="scientific">Moraxella pluranimalium</name>
    <dbReference type="NCBI Taxonomy" id="470453"/>
    <lineage>
        <taxon>Bacteria</taxon>
        <taxon>Pseudomonadati</taxon>
        <taxon>Pseudomonadota</taxon>
        <taxon>Gammaproteobacteria</taxon>
        <taxon>Moraxellales</taxon>
        <taxon>Moraxellaceae</taxon>
        <taxon>Moraxella</taxon>
    </lineage>
</organism>
<evidence type="ECO:0000313" key="1">
    <source>
        <dbReference type="EMBL" id="OOS23126.1"/>
    </source>
</evidence>
<protein>
    <recommendedName>
        <fullName evidence="3">DUF3025 domain-containing protein</fullName>
    </recommendedName>
</protein>
<proteinExistence type="predicted"/>